<dbReference type="PROSITE" id="PS50920">
    <property type="entry name" value="SOLCAR"/>
    <property type="match status" value="3"/>
</dbReference>
<organism evidence="15 16">
    <name type="scientific">Euphydryas editha</name>
    <name type="common">Edith's checkerspot</name>
    <dbReference type="NCBI Taxonomy" id="104508"/>
    <lineage>
        <taxon>Eukaryota</taxon>
        <taxon>Metazoa</taxon>
        <taxon>Ecdysozoa</taxon>
        <taxon>Arthropoda</taxon>
        <taxon>Hexapoda</taxon>
        <taxon>Insecta</taxon>
        <taxon>Pterygota</taxon>
        <taxon>Neoptera</taxon>
        <taxon>Endopterygota</taxon>
        <taxon>Lepidoptera</taxon>
        <taxon>Glossata</taxon>
        <taxon>Ditrysia</taxon>
        <taxon>Papilionoidea</taxon>
        <taxon>Nymphalidae</taxon>
        <taxon>Nymphalinae</taxon>
        <taxon>Euphydryas</taxon>
    </lineage>
</organism>
<name>A0AAU9TX33_EUPED</name>
<feature type="repeat" description="Solcar" evidence="13">
    <location>
        <begin position="14"/>
        <end position="104"/>
    </location>
</feature>
<dbReference type="InterPro" id="IPR023395">
    <property type="entry name" value="MCP_dom_sf"/>
</dbReference>
<dbReference type="PANTHER" id="PTHR24089">
    <property type="entry name" value="SOLUTE CARRIER FAMILY 25"/>
    <property type="match status" value="1"/>
</dbReference>
<keyword evidence="7" id="KW-0496">Mitochondrion</keyword>
<dbReference type="Proteomes" id="UP001153954">
    <property type="component" value="Unassembled WGS sequence"/>
</dbReference>
<evidence type="ECO:0000256" key="10">
    <source>
        <dbReference type="ARBA" id="ARBA00040836"/>
    </source>
</evidence>
<evidence type="ECO:0000256" key="12">
    <source>
        <dbReference type="ARBA" id="ARBA00050799"/>
    </source>
</evidence>
<dbReference type="GO" id="GO:0090422">
    <property type="term" value="F:thiamine pyrophosphate transmembrane transporter activity"/>
    <property type="evidence" value="ECO:0007669"/>
    <property type="project" value="UniProtKB-ARBA"/>
</dbReference>
<evidence type="ECO:0000256" key="6">
    <source>
        <dbReference type="ARBA" id="ARBA00022989"/>
    </source>
</evidence>
<evidence type="ECO:0000256" key="4">
    <source>
        <dbReference type="ARBA" id="ARBA00022692"/>
    </source>
</evidence>
<dbReference type="FunFam" id="1.50.40.10:FF:000011">
    <property type="entry name" value="Mitochondrial thiamine pyrophosphate carrier 1"/>
    <property type="match status" value="1"/>
</dbReference>
<evidence type="ECO:0000313" key="16">
    <source>
        <dbReference type="Proteomes" id="UP001153954"/>
    </source>
</evidence>
<protein>
    <recommendedName>
        <fullName evidence="10">Mitochondrial thiamine pyrophosphate carrier</fullName>
    </recommendedName>
    <alternativeName>
        <fullName evidence="11">Solute carrier family 25 member 19</fullName>
    </alternativeName>
</protein>
<reference evidence="15" key="1">
    <citation type="submission" date="2022-03" db="EMBL/GenBank/DDBJ databases">
        <authorList>
            <person name="Tunstrom K."/>
        </authorList>
    </citation>
    <scope>NUCLEOTIDE SEQUENCE</scope>
</reference>
<evidence type="ECO:0000313" key="15">
    <source>
        <dbReference type="EMBL" id="CAH2091403.1"/>
    </source>
</evidence>
<comment type="catalytic activity">
    <reaction evidence="12">
        <text>thiamine phosphate(out) + thiamine diphosphate(in) = thiamine phosphate(in) + thiamine diphosphate(out)</text>
        <dbReference type="Rhea" id="RHEA:73383"/>
        <dbReference type="ChEBI" id="CHEBI:37575"/>
        <dbReference type="ChEBI" id="CHEBI:58937"/>
    </reaction>
</comment>
<dbReference type="InterPro" id="IPR002067">
    <property type="entry name" value="MCP"/>
</dbReference>
<evidence type="ECO:0000256" key="7">
    <source>
        <dbReference type="ARBA" id="ARBA00023128"/>
    </source>
</evidence>
<evidence type="ECO:0000256" key="2">
    <source>
        <dbReference type="ARBA" id="ARBA00006375"/>
    </source>
</evidence>
<keyword evidence="4 13" id="KW-0812">Transmembrane</keyword>
<dbReference type="AlphaFoldDB" id="A0AAU9TX33"/>
<evidence type="ECO:0000256" key="1">
    <source>
        <dbReference type="ARBA" id="ARBA00004225"/>
    </source>
</evidence>
<keyword evidence="6" id="KW-1133">Transmembrane helix</keyword>
<keyword evidence="8 13" id="KW-0472">Membrane</keyword>
<evidence type="ECO:0000256" key="8">
    <source>
        <dbReference type="ARBA" id="ARBA00023136"/>
    </source>
</evidence>
<dbReference type="SUPFAM" id="SSF103506">
    <property type="entry name" value="Mitochondrial carrier"/>
    <property type="match status" value="1"/>
</dbReference>
<dbReference type="Pfam" id="PF00153">
    <property type="entry name" value="Mito_carr"/>
    <property type="match status" value="3"/>
</dbReference>
<dbReference type="EMBL" id="CAKOGL010000010">
    <property type="protein sequence ID" value="CAH2091403.1"/>
    <property type="molecule type" value="Genomic_DNA"/>
</dbReference>
<keyword evidence="16" id="KW-1185">Reference proteome</keyword>
<accession>A0AAU9TX33</accession>
<evidence type="ECO:0000256" key="13">
    <source>
        <dbReference type="PROSITE-ProRule" id="PRU00282"/>
    </source>
</evidence>
<dbReference type="InterPro" id="IPR018108">
    <property type="entry name" value="MCP_transmembrane"/>
</dbReference>
<dbReference type="PRINTS" id="PR00926">
    <property type="entry name" value="MITOCARRIER"/>
</dbReference>
<comment type="similarity">
    <text evidence="2 14">Belongs to the mitochondrial carrier (TC 2.A.29) family.</text>
</comment>
<evidence type="ECO:0000256" key="14">
    <source>
        <dbReference type="RuleBase" id="RU000488"/>
    </source>
</evidence>
<feature type="repeat" description="Solcar" evidence="13">
    <location>
        <begin position="223"/>
        <end position="318"/>
    </location>
</feature>
<dbReference type="GO" id="GO:0031966">
    <property type="term" value="C:mitochondrial membrane"/>
    <property type="evidence" value="ECO:0007669"/>
    <property type="project" value="UniProtKB-SubCell"/>
</dbReference>
<comment type="function">
    <text evidence="9">Mitochondrial transporter mediating uptake of thiamine diphosphate into mitochondria. It is not clear if the antiporter activity is affected by the membrane potential or by the proton electrochemical gradient.</text>
</comment>
<comment type="caution">
    <text evidence="15">The sequence shown here is derived from an EMBL/GenBank/DDBJ whole genome shotgun (WGS) entry which is preliminary data.</text>
</comment>
<feature type="repeat" description="Solcar" evidence="13">
    <location>
        <begin position="116"/>
        <end position="203"/>
    </location>
</feature>
<evidence type="ECO:0000256" key="5">
    <source>
        <dbReference type="ARBA" id="ARBA00022737"/>
    </source>
</evidence>
<evidence type="ECO:0000256" key="9">
    <source>
        <dbReference type="ARBA" id="ARBA00037549"/>
    </source>
</evidence>
<keyword evidence="5" id="KW-0677">Repeat</keyword>
<keyword evidence="3 14" id="KW-0813">Transport</keyword>
<gene>
    <name evidence="15" type="ORF">EEDITHA_LOCUS7271</name>
</gene>
<proteinExistence type="inferred from homology"/>
<dbReference type="Gene3D" id="1.50.40.10">
    <property type="entry name" value="Mitochondrial carrier domain"/>
    <property type="match status" value="1"/>
</dbReference>
<evidence type="ECO:0000256" key="11">
    <source>
        <dbReference type="ARBA" id="ARBA00041879"/>
    </source>
</evidence>
<sequence>MEMVKFKRNIESNLSLVQSAIAGGTAGAVTRAIAQPLDVLKIRFQLQLEPIKKGSKYSSILQAVYSIVKDEGVTALWSGHIPAQLLSVSYGTIQFSTYEKLTQICKQANPQFFSTHKHLINFSNGAIAASVATVLSFPFDTVRTRLIAEEKTNKVYRGFVNALSVIIRKEGSSALYKGIAPTLAQIAPHAGIQFFVYKLFTENIFNSISFFKRGTNVGTVVESSVIANLLAGGIAGMVSKTAIYPFDVIKKRLQIQGFQEHRKFFGRQMYCNGTVHCVKLTISEEGFLALYKGYEPSLLKAVIVSALHFAVYDEIKHFIIKSINLSK</sequence>
<evidence type="ECO:0000256" key="3">
    <source>
        <dbReference type="ARBA" id="ARBA00022448"/>
    </source>
</evidence>
<comment type="subcellular location">
    <subcellularLocation>
        <location evidence="1">Mitochondrion membrane</location>
        <topology evidence="1">Multi-pass membrane protein</topology>
    </subcellularLocation>
</comment>